<dbReference type="SUPFAM" id="SSF52047">
    <property type="entry name" value="RNI-like"/>
    <property type="match status" value="1"/>
</dbReference>
<dbReference type="PROSITE" id="PS51450">
    <property type="entry name" value="LRR"/>
    <property type="match status" value="1"/>
</dbReference>
<dbReference type="InterPro" id="IPR041267">
    <property type="entry name" value="NLRP_HD2"/>
</dbReference>
<keyword evidence="6" id="KW-0067">ATP-binding</keyword>
<feature type="domain" description="NACHT" evidence="8">
    <location>
        <begin position="104"/>
        <end position="238"/>
    </location>
</feature>
<keyword evidence="4" id="KW-0677">Repeat</keyword>
<dbReference type="Ensembl" id="ENSDLAT00005085118.1">
    <property type="protein sequence ID" value="ENSDLAP00005064457.1"/>
    <property type="gene ID" value="ENSDLAG00005029365.1"/>
</dbReference>
<reference evidence="9" key="2">
    <citation type="submission" date="2025-09" db="UniProtKB">
        <authorList>
            <consortium name="Ensembl"/>
        </authorList>
    </citation>
    <scope>IDENTIFICATION</scope>
</reference>
<accession>A0A8P4G1K9</accession>
<dbReference type="GO" id="GO:0005524">
    <property type="term" value="F:ATP binding"/>
    <property type="evidence" value="ECO:0007669"/>
    <property type="project" value="UniProtKB-KW"/>
</dbReference>
<dbReference type="InterPro" id="IPR001611">
    <property type="entry name" value="Leu-rich_rpt"/>
</dbReference>
<keyword evidence="10" id="KW-1185">Reference proteome</keyword>
<dbReference type="Pfam" id="PF17776">
    <property type="entry name" value="NLRC4_HD2"/>
    <property type="match status" value="1"/>
</dbReference>
<name>A0A8P4G1K9_DICLA</name>
<dbReference type="InterPro" id="IPR027417">
    <property type="entry name" value="P-loop_NTPase"/>
</dbReference>
<protein>
    <recommendedName>
        <fullName evidence="8">NACHT domain-containing protein</fullName>
    </recommendedName>
</protein>
<feature type="region of interest" description="Disordered" evidence="7">
    <location>
        <begin position="71"/>
        <end position="99"/>
    </location>
</feature>
<comment type="subcellular location">
    <subcellularLocation>
        <location evidence="1">Cytoplasm</location>
    </subcellularLocation>
</comment>
<organism evidence="9 10">
    <name type="scientific">Dicentrarchus labrax</name>
    <name type="common">European seabass</name>
    <name type="synonym">Morone labrax</name>
    <dbReference type="NCBI Taxonomy" id="13489"/>
    <lineage>
        <taxon>Eukaryota</taxon>
        <taxon>Metazoa</taxon>
        <taxon>Chordata</taxon>
        <taxon>Craniata</taxon>
        <taxon>Vertebrata</taxon>
        <taxon>Euteleostomi</taxon>
        <taxon>Actinopterygii</taxon>
        <taxon>Neopterygii</taxon>
        <taxon>Teleostei</taxon>
        <taxon>Neoteleostei</taxon>
        <taxon>Acanthomorphata</taxon>
        <taxon>Eupercaria</taxon>
        <taxon>Moronidae</taxon>
        <taxon>Dicentrarchus</taxon>
    </lineage>
</organism>
<dbReference type="Pfam" id="PF14484">
    <property type="entry name" value="FISNA"/>
    <property type="match status" value="1"/>
</dbReference>
<dbReference type="SMART" id="SM01288">
    <property type="entry name" value="FISNA"/>
    <property type="match status" value="1"/>
</dbReference>
<dbReference type="Pfam" id="PF05729">
    <property type="entry name" value="NACHT"/>
    <property type="match status" value="1"/>
</dbReference>
<evidence type="ECO:0000256" key="1">
    <source>
        <dbReference type="ARBA" id="ARBA00004496"/>
    </source>
</evidence>
<dbReference type="InterPro" id="IPR032675">
    <property type="entry name" value="LRR_dom_sf"/>
</dbReference>
<dbReference type="GeneTree" id="ENSGT01120000271898"/>
<dbReference type="FunFam" id="3.40.50.300:FF:001524">
    <property type="entry name" value="Si:dkey-126g1.7"/>
    <property type="match status" value="1"/>
</dbReference>
<sequence>MKQEELADRLQSKHLVGVCQRGLKSNLKKKFQCVFEGIAKEGNQTLLNQIYTELYITEGGTAEVNDEHEVRQIETASRKPDRPETTMRQEDIFKPSPGRDEPIRTVMTKGVAGIGKTVLTQKFTLDWAEDKANQDIEFTFPFTFRELNVLKEKRFSLVELVHHFFSETKEAGICRFEEFQVVFIFDGLDEYRLPLDFNNTEILTDVTESTSVDVLLTNLIRGKLLPSARLWITTRPAAANQIPPECVDMVTEVRGFTDPQKEEYFRKRFTDEEQASIIISHIKTSRSLHIMCHIPVFCWITATVLEDVLKTRERGELPKTLTEMFIHFLVVQCKLKNVKYDGGAETDPHWSPESKKMIESLGELAFKELQKGNLIFYESDLTECGIDVRAASVYSGVFTQIFKEESGLYQDKVFCFVHLSVQEFLAALHVHLTFISSGVNLLAEEQTFFISLLFKDKQNLKHLHQSAVDKALQSPNGHLDLFLRFLLGLSLETNQNLLRGLLTQTGSSSQTNQETVEYIKKKLEEDLSAERSINLFHCLNELNDHSLVEEIQQYLSSGRLSTDKLSPAQWSALVFILLSSGKDLDVFDLKKYSGSEEALLRLLPVVKASNKALLRGCNLSERSCDALSSVLSSQSSSLRELDLSNNDLQDSGIKLVSAGLKSPHCKLETLRSDQVSLLKSYIIYISYYISLNYCLLAVCSLSEISCDYLVSALKSNPSHLRELDLSYNYNRQDSGVKLLCGFLESPHCRLETLRLRGCRLSEISCDYLVSALKSNPSHLRELDLSDNKLQDSGVKLLCGFLESPHCRLETLRSVH</sequence>
<keyword evidence="2" id="KW-0963">Cytoplasm</keyword>
<evidence type="ECO:0000256" key="2">
    <source>
        <dbReference type="ARBA" id="ARBA00022490"/>
    </source>
</evidence>
<dbReference type="Proteomes" id="UP000694389">
    <property type="component" value="Unassembled WGS sequence"/>
</dbReference>
<evidence type="ECO:0000313" key="10">
    <source>
        <dbReference type="Proteomes" id="UP000694389"/>
    </source>
</evidence>
<proteinExistence type="predicted"/>
<evidence type="ECO:0000256" key="7">
    <source>
        <dbReference type="SAM" id="MobiDB-lite"/>
    </source>
</evidence>
<reference evidence="9" key="1">
    <citation type="submission" date="2025-08" db="UniProtKB">
        <authorList>
            <consortium name="Ensembl"/>
        </authorList>
    </citation>
    <scope>IDENTIFICATION</scope>
</reference>
<dbReference type="PROSITE" id="PS50837">
    <property type="entry name" value="NACHT"/>
    <property type="match status" value="1"/>
</dbReference>
<dbReference type="PANTHER" id="PTHR24106">
    <property type="entry name" value="NACHT, LRR AND CARD DOMAINS-CONTAINING"/>
    <property type="match status" value="1"/>
</dbReference>
<dbReference type="Gene3D" id="3.80.10.10">
    <property type="entry name" value="Ribonuclease Inhibitor"/>
    <property type="match status" value="1"/>
</dbReference>
<evidence type="ECO:0000259" key="8">
    <source>
        <dbReference type="PROSITE" id="PS50837"/>
    </source>
</evidence>
<evidence type="ECO:0000256" key="3">
    <source>
        <dbReference type="ARBA" id="ARBA00022614"/>
    </source>
</evidence>
<dbReference type="AlphaFoldDB" id="A0A8P4G1K9"/>
<evidence type="ECO:0000256" key="4">
    <source>
        <dbReference type="ARBA" id="ARBA00022737"/>
    </source>
</evidence>
<dbReference type="Gene3D" id="3.40.50.300">
    <property type="entry name" value="P-loop containing nucleotide triphosphate hydrolases"/>
    <property type="match status" value="1"/>
</dbReference>
<dbReference type="Pfam" id="PF13516">
    <property type="entry name" value="LRR_6"/>
    <property type="match status" value="2"/>
</dbReference>
<dbReference type="InterPro" id="IPR041075">
    <property type="entry name" value="NOD1/2_WH"/>
</dbReference>
<evidence type="ECO:0000313" key="9">
    <source>
        <dbReference type="Ensembl" id="ENSDLAP00005064457.1"/>
    </source>
</evidence>
<dbReference type="SMART" id="SM00368">
    <property type="entry name" value="LRR_RI"/>
    <property type="match status" value="5"/>
</dbReference>
<evidence type="ECO:0000256" key="5">
    <source>
        <dbReference type="ARBA" id="ARBA00022741"/>
    </source>
</evidence>
<evidence type="ECO:0000256" key="6">
    <source>
        <dbReference type="ARBA" id="ARBA00022840"/>
    </source>
</evidence>
<dbReference type="InterPro" id="IPR029495">
    <property type="entry name" value="NACHT-assoc"/>
</dbReference>
<dbReference type="InterPro" id="IPR051261">
    <property type="entry name" value="NLR"/>
</dbReference>
<keyword evidence="5" id="KW-0547">Nucleotide-binding</keyword>
<dbReference type="GO" id="GO:0005737">
    <property type="term" value="C:cytoplasm"/>
    <property type="evidence" value="ECO:0007669"/>
    <property type="project" value="UniProtKB-SubCell"/>
</dbReference>
<dbReference type="Pfam" id="PF17779">
    <property type="entry name" value="WHD_NOD2"/>
    <property type="match status" value="1"/>
</dbReference>
<dbReference type="InterPro" id="IPR007111">
    <property type="entry name" value="NACHT_NTPase"/>
</dbReference>
<keyword evidence="3" id="KW-0433">Leucine-rich repeat</keyword>